<evidence type="ECO:0000313" key="1">
    <source>
        <dbReference type="EMBL" id="NER31863.1"/>
    </source>
</evidence>
<dbReference type="InterPro" id="IPR013424">
    <property type="entry name" value="Ice-binding_C"/>
</dbReference>
<name>A0A6B3NJC4_9CYAN</name>
<reference evidence="1" key="1">
    <citation type="submission" date="2019-11" db="EMBL/GenBank/DDBJ databases">
        <title>Genomic insights into an expanded diversity of filamentous marine cyanobacteria reveals the extraordinary biosynthetic potential of Moorea and Okeania.</title>
        <authorList>
            <person name="Ferreira Leao T."/>
            <person name="Wang M."/>
            <person name="Moss N."/>
            <person name="Da Silva R."/>
            <person name="Sanders J."/>
            <person name="Nurk S."/>
            <person name="Gurevich A."/>
            <person name="Humphrey G."/>
            <person name="Reher R."/>
            <person name="Zhu Q."/>
            <person name="Belda-Ferre P."/>
            <person name="Glukhov E."/>
            <person name="Rex R."/>
            <person name="Dorrestein P.C."/>
            <person name="Knight R."/>
            <person name="Pevzner P."/>
            <person name="Gerwick W.H."/>
            <person name="Gerwick L."/>
        </authorList>
    </citation>
    <scope>NUCLEOTIDE SEQUENCE</scope>
    <source>
        <strain evidence="1">SIO1C4</strain>
    </source>
</reference>
<accession>A0A6B3NJC4</accession>
<dbReference type="EMBL" id="JAAHFQ010000964">
    <property type="protein sequence ID" value="NER31863.1"/>
    <property type="molecule type" value="Genomic_DNA"/>
</dbReference>
<comment type="caution">
    <text evidence="1">The sequence shown here is derived from an EMBL/GenBank/DDBJ whole genome shotgun (WGS) entry which is preliminary data.</text>
</comment>
<dbReference type="NCBIfam" id="TIGR02595">
    <property type="entry name" value="PEP_CTERM"/>
    <property type="match status" value="1"/>
</dbReference>
<sequence length="192" mass="20302">MPISSTLKKLSVAAAGASVVAFGVSNDPAEAARFFEVTSINPYVPINGSFEVDDTANSLRSTSFGSVYKNAVPEAEASSPFFGSLQVADLDLVVLNRFFLGRDLIRFSGDVNHITFTFANAFQFSSTQLSNVLDSLDGSTAFATSNLVSFGLPVKFTEIKATESVPEPASVLGLAVIGAFGAGSIWKRTQKK</sequence>
<gene>
    <name evidence="1" type="ORF">F6J89_30720</name>
</gene>
<dbReference type="AlphaFoldDB" id="A0A6B3NJC4"/>
<proteinExistence type="predicted"/>
<protein>
    <submittedName>
        <fullName evidence="1">PEP-CTERM sorting domain-containing protein</fullName>
    </submittedName>
</protein>
<organism evidence="1">
    <name type="scientific">Symploca sp. SIO1C4</name>
    <dbReference type="NCBI Taxonomy" id="2607765"/>
    <lineage>
        <taxon>Bacteria</taxon>
        <taxon>Bacillati</taxon>
        <taxon>Cyanobacteriota</taxon>
        <taxon>Cyanophyceae</taxon>
        <taxon>Coleofasciculales</taxon>
        <taxon>Coleofasciculaceae</taxon>
        <taxon>Symploca</taxon>
    </lineage>
</organism>